<gene>
    <name evidence="2" type="ORF">EVA_18891</name>
</gene>
<dbReference type="GO" id="GO:0003700">
    <property type="term" value="F:DNA-binding transcription factor activity"/>
    <property type="evidence" value="ECO:0007669"/>
    <property type="project" value="InterPro"/>
</dbReference>
<protein>
    <submittedName>
        <fullName evidence="2">AraC family transcriptional regulator</fullName>
    </submittedName>
</protein>
<accession>J9FTW4</accession>
<reference evidence="2" key="1">
    <citation type="journal article" date="2012" name="PLoS ONE">
        <title>Gene sets for utilization of primary and secondary nutrition supplies in the distal gut of endangered iberian lynx.</title>
        <authorList>
            <person name="Alcaide M."/>
            <person name="Messina E."/>
            <person name="Richter M."/>
            <person name="Bargiela R."/>
            <person name="Peplies J."/>
            <person name="Huws S.A."/>
            <person name="Newbold C.J."/>
            <person name="Golyshin P.N."/>
            <person name="Simon M.A."/>
            <person name="Lopez G."/>
            <person name="Yakimov M.M."/>
            <person name="Ferrer M."/>
        </authorList>
    </citation>
    <scope>NUCLEOTIDE SEQUENCE</scope>
</reference>
<dbReference type="InterPro" id="IPR018060">
    <property type="entry name" value="HTH_AraC"/>
</dbReference>
<proteinExistence type="predicted"/>
<sequence length="144" mass="16275">MCEAIVPVCANDVPIAYLAFGQFLDNSPIESQWQNALKGLEWYTDDIEVLHKNFCKLHCYSANEIHAYAEVLKAVASYIQLSGMIQMTELTDIQRLDLYLDQHYMEKVSLSTISEELDISRTKLCALAKQLSGGKTLSQIIAQR</sequence>
<dbReference type="EMBL" id="AMCI01007212">
    <property type="protein sequence ID" value="EJW93002.1"/>
    <property type="molecule type" value="Genomic_DNA"/>
</dbReference>
<dbReference type="Gene3D" id="1.10.10.60">
    <property type="entry name" value="Homeodomain-like"/>
    <property type="match status" value="1"/>
</dbReference>
<evidence type="ECO:0000313" key="2">
    <source>
        <dbReference type="EMBL" id="EJW93002.1"/>
    </source>
</evidence>
<dbReference type="AlphaFoldDB" id="J9FTW4"/>
<comment type="caution">
    <text evidence="2">The sequence shown here is derived from an EMBL/GenBank/DDBJ whole genome shotgun (WGS) entry which is preliminary data.</text>
</comment>
<organism evidence="2">
    <name type="scientific">gut metagenome</name>
    <dbReference type="NCBI Taxonomy" id="749906"/>
    <lineage>
        <taxon>unclassified sequences</taxon>
        <taxon>metagenomes</taxon>
        <taxon>organismal metagenomes</taxon>
    </lineage>
</organism>
<dbReference type="GO" id="GO:0043565">
    <property type="term" value="F:sequence-specific DNA binding"/>
    <property type="evidence" value="ECO:0007669"/>
    <property type="project" value="InterPro"/>
</dbReference>
<evidence type="ECO:0000259" key="1">
    <source>
        <dbReference type="PROSITE" id="PS01124"/>
    </source>
</evidence>
<dbReference type="PROSITE" id="PS01124">
    <property type="entry name" value="HTH_ARAC_FAMILY_2"/>
    <property type="match status" value="1"/>
</dbReference>
<feature type="domain" description="HTH araC/xylS-type" evidence="1">
    <location>
        <begin position="94"/>
        <end position="144"/>
    </location>
</feature>
<name>J9FTW4_9ZZZZ</name>
<feature type="non-terminal residue" evidence="2">
    <location>
        <position position="144"/>
    </location>
</feature>